<dbReference type="EMBL" id="GDQN01009648">
    <property type="protein sequence ID" value="JAT81406.1"/>
    <property type="molecule type" value="Transcribed_RNA"/>
</dbReference>
<dbReference type="EMBL" id="GDQN01011613">
    <property type="protein sequence ID" value="JAT79441.1"/>
    <property type="molecule type" value="Transcribed_RNA"/>
</dbReference>
<reference evidence="1" key="1">
    <citation type="submission" date="2015-09" db="EMBL/GenBank/DDBJ databases">
        <title>De novo assembly of Pectinophora gossypiella (Pink Bollworm) gut transcriptome.</title>
        <authorList>
            <person name="Tassone E.E."/>
        </authorList>
    </citation>
    <scope>NUCLEOTIDE SEQUENCE</scope>
</reference>
<dbReference type="AlphaFoldDB" id="A0A1E1VXP2"/>
<proteinExistence type="predicted"/>
<feature type="non-terminal residue" evidence="1">
    <location>
        <position position="133"/>
    </location>
</feature>
<sequence length="133" mass="15190">AKCLGGCVSHKTLDEDDLYMLHRGPLINHLLNSTYKRTSSVYTDSSEDVASLAGSDSLYCDDRIPRHVRSAQISKIVEYFERKGADFKCERTFKGHSRFKMSNFGGKVEMLQFGKKEGDRSEKEYFVDVKHRG</sequence>
<accession>A0A1E1VXP2</accession>
<organism evidence="1">
    <name type="scientific">Pectinophora gossypiella</name>
    <name type="common">Cotton pink bollworm</name>
    <name type="synonym">Depressaria gossypiella</name>
    <dbReference type="NCBI Taxonomy" id="13191"/>
    <lineage>
        <taxon>Eukaryota</taxon>
        <taxon>Metazoa</taxon>
        <taxon>Ecdysozoa</taxon>
        <taxon>Arthropoda</taxon>
        <taxon>Hexapoda</taxon>
        <taxon>Insecta</taxon>
        <taxon>Pterygota</taxon>
        <taxon>Neoptera</taxon>
        <taxon>Endopterygota</taxon>
        <taxon>Lepidoptera</taxon>
        <taxon>Glossata</taxon>
        <taxon>Ditrysia</taxon>
        <taxon>Gelechioidea</taxon>
        <taxon>Gelechiidae</taxon>
        <taxon>Apatetrinae</taxon>
        <taxon>Pectinophora</taxon>
    </lineage>
</organism>
<evidence type="ECO:0000313" key="1">
    <source>
        <dbReference type="EMBL" id="JAT79441.1"/>
    </source>
</evidence>
<name>A0A1E1VXP2_PECGO</name>
<evidence type="ECO:0000313" key="2">
    <source>
        <dbReference type="EMBL" id="JAT81406.1"/>
    </source>
</evidence>
<protein>
    <submittedName>
        <fullName evidence="1">Uncharacterized protein</fullName>
    </submittedName>
</protein>
<dbReference type="OrthoDB" id="20134at2759"/>
<gene>
    <name evidence="2" type="ORF">g.3466</name>
    <name evidence="1" type="ORF">g.3468</name>
</gene>
<feature type="non-terminal residue" evidence="1">
    <location>
        <position position="1"/>
    </location>
</feature>